<accession>A0AB72V814</accession>
<name>A0AB72V814_CORGB</name>
<proteinExistence type="predicted"/>
<dbReference type="GO" id="GO:0004523">
    <property type="term" value="F:RNA-DNA hybrid ribonuclease activity"/>
    <property type="evidence" value="ECO:0007669"/>
    <property type="project" value="InterPro"/>
</dbReference>
<gene>
    <name evidence="2" type="ordered locus">cgR_0410</name>
</gene>
<feature type="domain" description="RNase H type-1" evidence="1">
    <location>
        <begin position="183"/>
        <end position="318"/>
    </location>
</feature>
<organism evidence="2">
    <name type="scientific">Corynebacterium glutamicum (strain R)</name>
    <dbReference type="NCBI Taxonomy" id="340322"/>
    <lineage>
        <taxon>Bacteria</taxon>
        <taxon>Bacillati</taxon>
        <taxon>Actinomycetota</taxon>
        <taxon>Actinomycetes</taxon>
        <taxon>Mycobacteriales</taxon>
        <taxon>Corynebacteriaceae</taxon>
        <taxon>Corynebacterium</taxon>
    </lineage>
</organism>
<sequence>MIVMKSIDLEQLAGTQSRTYQSRKITDDMVARPVHVAIALWEVPWESAKSGKIEGWVIAVDSPRGRFVRSGQTKNGDAVNRTVSMLKSALKGVRGKAWIVTGRRQAALRAALVRENYLVTGSFAEQNRAGVKASAISRRAEQSALYKAKKIGEFAERAPRVKERQEAHWWPRLSRTQGTAGVLRLATDASTDGVFRGAMCFVASNGDYLLETQDTTASSDELELESITHALIYLKSIGATQAIIESDSKAALEAIDFILNTRPRRGRWRGITARARNRFRDAWEALIDDCVVELSRVLGHAGDPLNQAADQIAYMGMRAVIFEQKSAHPTLLKGIDKALRKAE</sequence>
<dbReference type="InterPro" id="IPR012337">
    <property type="entry name" value="RNaseH-like_sf"/>
</dbReference>
<dbReference type="KEGG" id="cgt:cgR_0410"/>
<reference evidence="2" key="1">
    <citation type="journal article" date="2007" name="Microbiology">
        <title>Comparative analysis of the Corynebacterium glutamicum group and complete genome sequence of strain R.</title>
        <authorList>
            <person name="Yukawa H."/>
            <person name="Omumasaba C.A."/>
            <person name="Nonaka H."/>
            <person name="Kos P."/>
            <person name="Okai N."/>
            <person name="Suzuki N."/>
            <person name="Suda M."/>
            <person name="Tsuge Y."/>
            <person name="Watanabe J."/>
            <person name="Ikeda Y."/>
            <person name="Vertes A.A."/>
            <person name="Inui M."/>
        </authorList>
    </citation>
    <scope>NUCLEOTIDE SEQUENCE</scope>
    <source>
        <strain evidence="2">R</strain>
    </source>
</reference>
<dbReference type="SUPFAM" id="SSF53098">
    <property type="entry name" value="Ribonuclease H-like"/>
    <property type="match status" value="1"/>
</dbReference>
<dbReference type="InterPro" id="IPR036397">
    <property type="entry name" value="RNaseH_sf"/>
</dbReference>
<dbReference type="PROSITE" id="PS50879">
    <property type="entry name" value="RNASE_H_1"/>
    <property type="match status" value="1"/>
</dbReference>
<dbReference type="InterPro" id="IPR002156">
    <property type="entry name" value="RNaseH_domain"/>
</dbReference>
<evidence type="ECO:0000259" key="1">
    <source>
        <dbReference type="PROSITE" id="PS50879"/>
    </source>
</evidence>
<evidence type="ECO:0000313" key="2">
    <source>
        <dbReference type="EMBL" id="BAF53374.1"/>
    </source>
</evidence>
<dbReference type="GO" id="GO:0003676">
    <property type="term" value="F:nucleic acid binding"/>
    <property type="evidence" value="ECO:0007669"/>
    <property type="project" value="InterPro"/>
</dbReference>
<dbReference type="EMBL" id="AP009044">
    <property type="protein sequence ID" value="BAF53374.1"/>
    <property type="molecule type" value="Genomic_DNA"/>
</dbReference>
<dbReference type="AlphaFoldDB" id="A0AB72V814"/>
<dbReference type="Gene3D" id="3.30.420.10">
    <property type="entry name" value="Ribonuclease H-like superfamily/Ribonuclease H"/>
    <property type="match status" value="1"/>
</dbReference>
<dbReference type="Proteomes" id="UP000006698">
    <property type="component" value="Chromosome"/>
</dbReference>
<protein>
    <recommendedName>
        <fullName evidence="1">RNase H type-1 domain-containing protein</fullName>
    </recommendedName>
</protein>